<gene>
    <name evidence="1" type="ORF">COV58_01420</name>
</gene>
<reference evidence="1 2" key="1">
    <citation type="submission" date="2017-09" db="EMBL/GenBank/DDBJ databases">
        <title>Depth-based differentiation of microbial function through sediment-hosted aquifers and enrichment of novel symbionts in the deep terrestrial subsurface.</title>
        <authorList>
            <person name="Probst A.J."/>
            <person name="Ladd B."/>
            <person name="Jarett J.K."/>
            <person name="Geller-Mcgrath D.E."/>
            <person name="Sieber C.M."/>
            <person name="Emerson J.B."/>
            <person name="Anantharaman K."/>
            <person name="Thomas B.C."/>
            <person name="Malmstrom R."/>
            <person name="Stieglmeier M."/>
            <person name="Klingl A."/>
            <person name="Woyke T."/>
            <person name="Ryan C.M."/>
            <person name="Banfield J.F."/>
        </authorList>
    </citation>
    <scope>NUCLEOTIDE SEQUENCE [LARGE SCALE GENOMIC DNA]</scope>
    <source>
        <strain evidence="1">CG11_big_fil_rev_8_21_14_0_20_36_8</strain>
    </source>
</reference>
<organism evidence="1 2">
    <name type="scientific">Candidatus Roizmanbacteria bacterium CG11_big_fil_rev_8_21_14_0_20_36_8</name>
    <dbReference type="NCBI Taxonomy" id="1974856"/>
    <lineage>
        <taxon>Bacteria</taxon>
        <taxon>Candidatus Roizmaniibacteriota</taxon>
    </lineage>
</organism>
<dbReference type="AlphaFoldDB" id="A0A2M6IV46"/>
<comment type="caution">
    <text evidence="1">The sequence shown here is derived from an EMBL/GenBank/DDBJ whole genome shotgun (WGS) entry which is preliminary data.</text>
</comment>
<name>A0A2M6IV46_9BACT</name>
<evidence type="ECO:0000313" key="1">
    <source>
        <dbReference type="EMBL" id="PIQ73645.1"/>
    </source>
</evidence>
<accession>A0A2M6IV46</accession>
<dbReference type="EMBL" id="PCVM01000032">
    <property type="protein sequence ID" value="PIQ73645.1"/>
    <property type="molecule type" value="Genomic_DNA"/>
</dbReference>
<dbReference type="Proteomes" id="UP000231056">
    <property type="component" value="Unassembled WGS sequence"/>
</dbReference>
<evidence type="ECO:0000313" key="2">
    <source>
        <dbReference type="Proteomes" id="UP000231056"/>
    </source>
</evidence>
<sequence>MTESATVVTLKTVDVVLGLPWMVCLDELLIRCPQKLTEYGPNYIIEGGAAISLLNPNKRLAPNDVDLLIFDEEDNRAIKSQKFNLCDIHDPKRWFCDRNIPFTDNGLRYLQRSFLQVPLTESGFNVFVLNPPILYASKIFHFRELRPKDLFDLMILNVGKGDIDTALNGLRGEL</sequence>
<protein>
    <submittedName>
        <fullName evidence="1">Uncharacterized protein</fullName>
    </submittedName>
</protein>
<proteinExistence type="predicted"/>